<dbReference type="Proteomes" id="UP000003900">
    <property type="component" value="Unassembled WGS sequence"/>
</dbReference>
<dbReference type="AlphaFoldDB" id="H3SE44"/>
<reference evidence="1 2" key="1">
    <citation type="journal article" date="2012" name="J. Bacteriol.">
        <title>Genome Sequence of the Pattern-Forming Social Bacterium Paenibacillus dendritiformis C454 Chiral Morphotype.</title>
        <authorList>
            <person name="Sirota-Madi A."/>
            <person name="Olender T."/>
            <person name="Helman Y."/>
            <person name="Brainis I."/>
            <person name="Finkelshtein A."/>
            <person name="Roth D."/>
            <person name="Hagai E."/>
            <person name="Leshkowitz D."/>
            <person name="Brodsky L."/>
            <person name="Galatenko V."/>
            <person name="Nikolaev V."/>
            <person name="Gutnick D.L."/>
            <person name="Lancet D."/>
            <person name="Ben-Jacob E."/>
        </authorList>
    </citation>
    <scope>NUCLEOTIDE SEQUENCE [LARGE SCALE GENOMIC DNA]</scope>
    <source>
        <strain evidence="1 2">C454</strain>
    </source>
</reference>
<dbReference type="PATRIC" id="fig|1131935.3.peg.1839"/>
<sequence length="38" mass="4300">MPSHPTRMRGLKFALRIGQNLSGRVASYADAWIEIRIS</sequence>
<organism evidence="1 2">
    <name type="scientific">Paenibacillus dendritiformis C454</name>
    <dbReference type="NCBI Taxonomy" id="1131935"/>
    <lineage>
        <taxon>Bacteria</taxon>
        <taxon>Bacillati</taxon>
        <taxon>Bacillota</taxon>
        <taxon>Bacilli</taxon>
        <taxon>Bacillales</taxon>
        <taxon>Paenibacillaceae</taxon>
        <taxon>Paenibacillus</taxon>
    </lineage>
</organism>
<evidence type="ECO:0000313" key="1">
    <source>
        <dbReference type="EMBL" id="EHQ62720.1"/>
    </source>
</evidence>
<proteinExistence type="predicted"/>
<evidence type="ECO:0000313" key="2">
    <source>
        <dbReference type="Proteomes" id="UP000003900"/>
    </source>
</evidence>
<gene>
    <name evidence="1" type="ORF">PDENDC454_08975</name>
</gene>
<comment type="caution">
    <text evidence="1">The sequence shown here is derived from an EMBL/GenBank/DDBJ whole genome shotgun (WGS) entry which is preliminary data.</text>
</comment>
<protein>
    <submittedName>
        <fullName evidence="1">Uncharacterized protein</fullName>
    </submittedName>
</protein>
<keyword evidence="2" id="KW-1185">Reference proteome</keyword>
<name>H3SE44_9BACL</name>
<dbReference type="EMBL" id="AHKH01000017">
    <property type="protein sequence ID" value="EHQ62720.1"/>
    <property type="molecule type" value="Genomic_DNA"/>
</dbReference>
<accession>H3SE44</accession>